<name>A0ABR0C0D0_PURLI</name>
<reference evidence="2 3" key="1">
    <citation type="journal article" date="2024" name="Microbiol. Resour. Announc.">
        <title>Genome annotations for the ascomycete fungi Trichoderma harzianum, Trichoderma aggressivum, and Purpureocillium lilacinum.</title>
        <authorList>
            <person name="Beijen E.P.W."/>
            <person name="Ohm R.A."/>
        </authorList>
    </citation>
    <scope>NUCLEOTIDE SEQUENCE [LARGE SCALE GENOMIC DNA]</scope>
    <source>
        <strain evidence="2 3">CBS 150709</strain>
    </source>
</reference>
<dbReference type="Proteomes" id="UP001287286">
    <property type="component" value="Unassembled WGS sequence"/>
</dbReference>
<feature type="compositionally biased region" description="Low complexity" evidence="1">
    <location>
        <begin position="123"/>
        <end position="134"/>
    </location>
</feature>
<proteinExistence type="predicted"/>
<gene>
    <name evidence="2" type="ORF">Purlil1_5837</name>
</gene>
<keyword evidence="3" id="KW-1185">Reference proteome</keyword>
<dbReference type="EMBL" id="JAWRVI010000018">
    <property type="protein sequence ID" value="KAK4089734.1"/>
    <property type="molecule type" value="Genomic_DNA"/>
</dbReference>
<evidence type="ECO:0000313" key="3">
    <source>
        <dbReference type="Proteomes" id="UP001287286"/>
    </source>
</evidence>
<feature type="region of interest" description="Disordered" evidence="1">
    <location>
        <begin position="115"/>
        <end position="147"/>
    </location>
</feature>
<comment type="caution">
    <text evidence="2">The sequence shown here is derived from an EMBL/GenBank/DDBJ whole genome shotgun (WGS) entry which is preliminary data.</text>
</comment>
<accession>A0ABR0C0D0</accession>
<organism evidence="2 3">
    <name type="scientific">Purpureocillium lilacinum</name>
    <name type="common">Paecilomyces lilacinus</name>
    <dbReference type="NCBI Taxonomy" id="33203"/>
    <lineage>
        <taxon>Eukaryota</taxon>
        <taxon>Fungi</taxon>
        <taxon>Dikarya</taxon>
        <taxon>Ascomycota</taxon>
        <taxon>Pezizomycotina</taxon>
        <taxon>Sordariomycetes</taxon>
        <taxon>Hypocreomycetidae</taxon>
        <taxon>Hypocreales</taxon>
        <taxon>Ophiocordycipitaceae</taxon>
        <taxon>Purpureocillium</taxon>
    </lineage>
</organism>
<sequence>MHALCANTTAVVPITLLFWAVWVRVRMTIAAVVGLPAGVRVPGVGVRGRTLKKRFPVPGISFVSAHRRFCHHHQRASSRLLPFRTQQTARQDAQPVRGGLVWHSHAITFSVLVTGLAPPPPQQQQQHSHSHPPQTGKMPTSARARPAAPARVLLAPALDVMCEPLDPSILRRRRRAARTNLSTVSAPPPLGGEID</sequence>
<evidence type="ECO:0000256" key="1">
    <source>
        <dbReference type="SAM" id="MobiDB-lite"/>
    </source>
</evidence>
<evidence type="ECO:0008006" key="4">
    <source>
        <dbReference type="Google" id="ProtNLM"/>
    </source>
</evidence>
<protein>
    <recommendedName>
        <fullName evidence="4">Secreted protein</fullName>
    </recommendedName>
</protein>
<evidence type="ECO:0000313" key="2">
    <source>
        <dbReference type="EMBL" id="KAK4089734.1"/>
    </source>
</evidence>